<name>A0A2Z2NUI7_9GAMM</name>
<sequence length="264" mass="28496">MQNPNYQAVTDEQKQFSLPADSLAGRVIMISGATGGMGTCLSRACASAGATVVVAGRKIKKLEKLYDVLDDIGPAQPAMIPLEQDKAGPAEYIEITDMLEKEFGKIDALIHASADLGSPTPQMGIEHSEWVRVMNVNLTSARLLSLYCMPLLSQSDMGSLSFLLDHKPTAYSGAYGVSKQALQAFMHMLADEHENHRDAQGNPIVAINGYDPGPMRTQLRRHAFPGELEGESETPDKRLGPLLSLMVRTDRSVNGVALAMDAKA</sequence>
<accession>A0A2Z2NUI7</accession>
<dbReference type="KEGG" id="gai:IMCC3135_25885"/>
<dbReference type="PANTHER" id="PTHR42901:SF1">
    <property type="entry name" value="ALCOHOL DEHYDROGENASE"/>
    <property type="match status" value="1"/>
</dbReference>
<proteinExistence type="inferred from homology"/>
<dbReference type="InterPro" id="IPR036291">
    <property type="entry name" value="NAD(P)-bd_dom_sf"/>
</dbReference>
<evidence type="ECO:0000313" key="4">
    <source>
        <dbReference type="Proteomes" id="UP000250079"/>
    </source>
</evidence>
<evidence type="ECO:0000256" key="2">
    <source>
        <dbReference type="ARBA" id="ARBA00023002"/>
    </source>
</evidence>
<dbReference type="RefSeq" id="WP_088920172.1">
    <property type="nucleotide sequence ID" value="NZ_CP018632.1"/>
</dbReference>
<dbReference type="Pfam" id="PF00106">
    <property type="entry name" value="adh_short"/>
    <property type="match status" value="1"/>
</dbReference>
<organism evidence="3 4">
    <name type="scientific">Granulosicoccus antarcticus IMCC3135</name>
    <dbReference type="NCBI Taxonomy" id="1192854"/>
    <lineage>
        <taxon>Bacteria</taxon>
        <taxon>Pseudomonadati</taxon>
        <taxon>Pseudomonadota</taxon>
        <taxon>Gammaproteobacteria</taxon>
        <taxon>Chromatiales</taxon>
        <taxon>Granulosicoccaceae</taxon>
        <taxon>Granulosicoccus</taxon>
    </lineage>
</organism>
<dbReference type="PRINTS" id="PR00081">
    <property type="entry name" value="GDHRDH"/>
</dbReference>
<dbReference type="EC" id="1.-.-.-" evidence="3"/>
<evidence type="ECO:0000313" key="3">
    <source>
        <dbReference type="EMBL" id="ASJ75232.1"/>
    </source>
</evidence>
<reference evidence="3 4" key="1">
    <citation type="submission" date="2016-12" db="EMBL/GenBank/DDBJ databases">
        <authorList>
            <person name="Song W.-J."/>
            <person name="Kurnit D.M."/>
        </authorList>
    </citation>
    <scope>NUCLEOTIDE SEQUENCE [LARGE SCALE GENOMIC DNA]</scope>
    <source>
        <strain evidence="3 4">IMCC3135</strain>
    </source>
</reference>
<dbReference type="Proteomes" id="UP000250079">
    <property type="component" value="Chromosome"/>
</dbReference>
<evidence type="ECO:0000256" key="1">
    <source>
        <dbReference type="ARBA" id="ARBA00006484"/>
    </source>
</evidence>
<dbReference type="GO" id="GO:0016491">
    <property type="term" value="F:oxidoreductase activity"/>
    <property type="evidence" value="ECO:0007669"/>
    <property type="project" value="UniProtKB-KW"/>
</dbReference>
<keyword evidence="2 3" id="KW-0560">Oxidoreductase</keyword>
<dbReference type="AlphaFoldDB" id="A0A2Z2NUI7"/>
<dbReference type="PANTHER" id="PTHR42901">
    <property type="entry name" value="ALCOHOL DEHYDROGENASE"/>
    <property type="match status" value="1"/>
</dbReference>
<dbReference type="Gene3D" id="3.40.50.720">
    <property type="entry name" value="NAD(P)-binding Rossmann-like Domain"/>
    <property type="match status" value="1"/>
</dbReference>
<comment type="similarity">
    <text evidence="1">Belongs to the short-chain dehydrogenases/reductases (SDR) family.</text>
</comment>
<dbReference type="SUPFAM" id="SSF51735">
    <property type="entry name" value="NAD(P)-binding Rossmann-fold domains"/>
    <property type="match status" value="1"/>
</dbReference>
<dbReference type="OrthoDB" id="9790785at2"/>
<dbReference type="InterPro" id="IPR002347">
    <property type="entry name" value="SDR_fam"/>
</dbReference>
<gene>
    <name evidence="3" type="primary">yciK_1</name>
    <name evidence="3" type="ORF">IMCC3135_25885</name>
</gene>
<dbReference type="EMBL" id="CP018632">
    <property type="protein sequence ID" value="ASJ75232.1"/>
    <property type="molecule type" value="Genomic_DNA"/>
</dbReference>
<keyword evidence="4" id="KW-1185">Reference proteome</keyword>
<protein>
    <submittedName>
        <fullName evidence="3">Putative oxidoreductase YciK</fullName>
        <ecNumber evidence="3">1.-.-.-</ecNumber>
    </submittedName>
</protein>